<feature type="transmembrane region" description="Helical" evidence="7">
    <location>
        <begin position="288"/>
        <end position="307"/>
    </location>
</feature>
<feature type="transmembrane region" description="Helical" evidence="7">
    <location>
        <begin position="232"/>
        <end position="252"/>
    </location>
</feature>
<feature type="transmembrane region" description="Helical" evidence="7">
    <location>
        <begin position="319"/>
        <end position="339"/>
    </location>
</feature>
<dbReference type="GO" id="GO:0005886">
    <property type="term" value="C:plasma membrane"/>
    <property type="evidence" value="ECO:0007669"/>
    <property type="project" value="UniProtKB-SubCell"/>
</dbReference>
<feature type="domain" description="ABC transmembrane type-1" evidence="8">
    <location>
        <begin position="101"/>
        <end position="499"/>
    </location>
</feature>
<feature type="transmembrane region" description="Helical" evidence="7">
    <location>
        <begin position="140"/>
        <end position="161"/>
    </location>
</feature>
<accession>A0A316AFX6</accession>
<dbReference type="PANTHER" id="PTHR43163:SF6">
    <property type="entry name" value="DIPEPTIDE TRANSPORT SYSTEM PERMEASE PROTEIN DPPB-RELATED"/>
    <property type="match status" value="1"/>
</dbReference>
<dbReference type="InterPro" id="IPR000515">
    <property type="entry name" value="MetI-like"/>
</dbReference>
<proteinExistence type="inferred from homology"/>
<dbReference type="Proteomes" id="UP000245469">
    <property type="component" value="Unassembled WGS sequence"/>
</dbReference>
<evidence type="ECO:0000256" key="2">
    <source>
        <dbReference type="ARBA" id="ARBA00022448"/>
    </source>
</evidence>
<dbReference type="PANTHER" id="PTHR43163">
    <property type="entry name" value="DIPEPTIDE TRANSPORT SYSTEM PERMEASE PROTEIN DPPB-RELATED"/>
    <property type="match status" value="1"/>
</dbReference>
<keyword evidence="10" id="KW-1185">Reference proteome</keyword>
<dbReference type="AlphaFoldDB" id="A0A316AFX6"/>
<feature type="transmembrane region" description="Helical" evidence="7">
    <location>
        <begin position="477"/>
        <end position="502"/>
    </location>
</feature>
<feature type="transmembrane region" description="Helical" evidence="7">
    <location>
        <begin position="259"/>
        <end position="282"/>
    </location>
</feature>
<reference evidence="9 10" key="1">
    <citation type="submission" date="2018-03" db="EMBL/GenBank/DDBJ databases">
        <title>Genomic Encyclopedia of Archaeal and Bacterial Type Strains, Phase II (KMG-II): from individual species to whole genera.</title>
        <authorList>
            <person name="Goeker M."/>
        </authorList>
    </citation>
    <scope>NUCLEOTIDE SEQUENCE [LARGE SCALE GENOMIC DNA]</scope>
    <source>
        <strain evidence="9 10">DSM 44889</strain>
    </source>
</reference>
<dbReference type="RefSeq" id="WP_109772368.1">
    <property type="nucleotide sequence ID" value="NZ_QGDQ01000001.1"/>
</dbReference>
<keyword evidence="6 7" id="KW-0472">Membrane</keyword>
<feature type="transmembrane region" description="Helical" evidence="7">
    <location>
        <begin position="107"/>
        <end position="128"/>
    </location>
</feature>
<evidence type="ECO:0000256" key="1">
    <source>
        <dbReference type="ARBA" id="ARBA00004651"/>
    </source>
</evidence>
<evidence type="ECO:0000256" key="7">
    <source>
        <dbReference type="RuleBase" id="RU363032"/>
    </source>
</evidence>
<feature type="transmembrane region" description="Helical" evidence="7">
    <location>
        <begin position="373"/>
        <end position="391"/>
    </location>
</feature>
<dbReference type="EMBL" id="QGDQ01000001">
    <property type="protein sequence ID" value="PWJ56158.1"/>
    <property type="molecule type" value="Genomic_DNA"/>
</dbReference>
<dbReference type="OrthoDB" id="9778910at2"/>
<evidence type="ECO:0000259" key="8">
    <source>
        <dbReference type="PROSITE" id="PS50928"/>
    </source>
</evidence>
<keyword evidence="4 7" id="KW-0812">Transmembrane</keyword>
<dbReference type="InterPro" id="IPR035906">
    <property type="entry name" value="MetI-like_sf"/>
</dbReference>
<evidence type="ECO:0000256" key="5">
    <source>
        <dbReference type="ARBA" id="ARBA00022989"/>
    </source>
</evidence>
<evidence type="ECO:0000313" key="9">
    <source>
        <dbReference type="EMBL" id="PWJ56158.1"/>
    </source>
</evidence>
<dbReference type="CDD" id="cd06261">
    <property type="entry name" value="TM_PBP2"/>
    <property type="match status" value="1"/>
</dbReference>
<keyword evidence="3" id="KW-1003">Cell membrane</keyword>
<dbReference type="Pfam" id="PF00528">
    <property type="entry name" value="BPD_transp_1"/>
    <property type="match status" value="1"/>
</dbReference>
<evidence type="ECO:0000256" key="3">
    <source>
        <dbReference type="ARBA" id="ARBA00022475"/>
    </source>
</evidence>
<keyword evidence="5 7" id="KW-1133">Transmembrane helix</keyword>
<evidence type="ECO:0000256" key="4">
    <source>
        <dbReference type="ARBA" id="ARBA00022692"/>
    </source>
</evidence>
<comment type="subcellular location">
    <subcellularLocation>
        <location evidence="1 7">Cell membrane</location>
        <topology evidence="1 7">Multi-pass membrane protein</topology>
    </subcellularLocation>
</comment>
<sequence length="509" mass="53926">MVAFILRRLLISIGVFFVATFLMYVLVANAGDPLEDLYNISDPGDRAARIAARTQIMQLDTPVVVRYVHWLGDLLGYLWGAGSLGVNRAGQAVAPLLGLALSSTLRLVLLSTVLAIVTGVAVGIVSALRQYTSFDYTITFFSFVFYSLPIFWAAVLLKQFGAIAFNDWLGDPVVPLPVFVLLAALGGLFAVSLVGGRTWLLRGASFAGGFLAVAAVLLVLSQTDFLARPSLGPVGVSVLGLAAAVGITALVSGLAARRVLIASLAGAVVGIIIYVATLSVLVDATWPLLLGLFAITLVVAGGVGAGIGGIDRSRAVRAAVLSGAVVAGLGLVDWLMFAWPDYVANSFGRPIATIGSNTPNYTGNLWQTTLDSLTHIVLPSITLVLISFAQYTRYTRSSMLETMNQDYVRTARAKGLTERTVIMRHAFRNALIPVTTLVALDFAAVVGGAVITERIFGWKGMGALFIEGVYTVDPPPVMAFFVVSAAAVLLLNIVADIVYAYLDPRIRLS</sequence>
<feature type="transmembrane region" description="Helical" evidence="7">
    <location>
        <begin position="173"/>
        <end position="194"/>
    </location>
</feature>
<evidence type="ECO:0000256" key="6">
    <source>
        <dbReference type="ARBA" id="ARBA00023136"/>
    </source>
</evidence>
<gene>
    <name evidence="9" type="ORF">BXY45_101133</name>
</gene>
<feature type="transmembrane region" description="Helical" evidence="7">
    <location>
        <begin position="199"/>
        <end position="220"/>
    </location>
</feature>
<dbReference type="Gene3D" id="1.10.3720.10">
    <property type="entry name" value="MetI-like"/>
    <property type="match status" value="1"/>
</dbReference>
<evidence type="ECO:0000313" key="10">
    <source>
        <dbReference type="Proteomes" id="UP000245469"/>
    </source>
</evidence>
<comment type="caution">
    <text evidence="9">The sequence shown here is derived from an EMBL/GenBank/DDBJ whole genome shotgun (WGS) entry which is preliminary data.</text>
</comment>
<keyword evidence="2 7" id="KW-0813">Transport</keyword>
<feature type="transmembrane region" description="Helical" evidence="7">
    <location>
        <begin position="430"/>
        <end position="451"/>
    </location>
</feature>
<dbReference type="PROSITE" id="PS50928">
    <property type="entry name" value="ABC_TM1"/>
    <property type="match status" value="1"/>
</dbReference>
<dbReference type="GO" id="GO:0055085">
    <property type="term" value="P:transmembrane transport"/>
    <property type="evidence" value="ECO:0007669"/>
    <property type="project" value="InterPro"/>
</dbReference>
<protein>
    <submittedName>
        <fullName evidence="9">Peptide/nickel transport system permease protein</fullName>
    </submittedName>
</protein>
<organism evidence="9 10">
    <name type="scientific">Quadrisphaera granulorum</name>
    <dbReference type="NCBI Taxonomy" id="317664"/>
    <lineage>
        <taxon>Bacteria</taxon>
        <taxon>Bacillati</taxon>
        <taxon>Actinomycetota</taxon>
        <taxon>Actinomycetes</taxon>
        <taxon>Kineosporiales</taxon>
        <taxon>Kineosporiaceae</taxon>
        <taxon>Quadrisphaera</taxon>
    </lineage>
</organism>
<comment type="similarity">
    <text evidence="7">Belongs to the binding-protein-dependent transport system permease family.</text>
</comment>
<feature type="transmembrane region" description="Helical" evidence="7">
    <location>
        <begin position="9"/>
        <end position="27"/>
    </location>
</feature>
<name>A0A316AFX6_9ACTN</name>